<dbReference type="GeneID" id="83010877"/>
<dbReference type="PANTHER" id="PTHR35527">
    <property type="entry name" value="CHOLOYLGLYCINE HYDROLASE"/>
    <property type="match status" value="1"/>
</dbReference>
<organism evidence="11 12">
    <name type="scientific">Clostridium disporicum</name>
    <dbReference type="NCBI Taxonomy" id="84024"/>
    <lineage>
        <taxon>Bacteria</taxon>
        <taxon>Bacillati</taxon>
        <taxon>Bacillota</taxon>
        <taxon>Clostridia</taxon>
        <taxon>Eubacteriales</taxon>
        <taxon>Clostridiaceae</taxon>
        <taxon>Clostridium</taxon>
    </lineage>
</organism>
<keyword evidence="4" id="KW-0443">Lipid metabolism</keyword>
<evidence type="ECO:0000256" key="4">
    <source>
        <dbReference type="ARBA" id="ARBA00023098"/>
    </source>
</evidence>
<dbReference type="InterPro" id="IPR029132">
    <property type="entry name" value="CBAH/NAAA_C"/>
</dbReference>
<protein>
    <recommendedName>
        <fullName evidence="5">choloylglycine hydrolase</fullName>
        <ecNumber evidence="5">3.5.1.24</ecNumber>
    </recommendedName>
    <alternativeName>
        <fullName evidence="6">Bile salt hydrolase</fullName>
    </alternativeName>
    <alternativeName>
        <fullName evidence="7">Choloylglycine hydrolase</fullName>
    </alternativeName>
</protein>
<evidence type="ECO:0000256" key="7">
    <source>
        <dbReference type="ARBA" id="ARBA00044806"/>
    </source>
</evidence>
<accession>A0A174C042</accession>
<evidence type="ECO:0000256" key="3">
    <source>
        <dbReference type="ARBA" id="ARBA00022801"/>
    </source>
</evidence>
<comment type="pathway">
    <text evidence="1">Lipid metabolism; bile acid biosynthesis.</text>
</comment>
<evidence type="ECO:0000313" key="12">
    <source>
        <dbReference type="Proteomes" id="UP000095558"/>
    </source>
</evidence>
<comment type="catalytic activity">
    <reaction evidence="8">
        <text>cholate + taurine = taurocholate + H2O</text>
        <dbReference type="Rhea" id="RHEA:47108"/>
        <dbReference type="ChEBI" id="CHEBI:15377"/>
        <dbReference type="ChEBI" id="CHEBI:29747"/>
        <dbReference type="ChEBI" id="CHEBI:36257"/>
        <dbReference type="ChEBI" id="CHEBI:507393"/>
    </reaction>
    <physiologicalReaction direction="right-to-left" evidence="8">
        <dbReference type="Rhea" id="RHEA:47110"/>
    </physiologicalReaction>
</comment>
<dbReference type="SUPFAM" id="SSF56235">
    <property type="entry name" value="N-terminal nucleophile aminohydrolases (Ntn hydrolases)"/>
    <property type="match status" value="1"/>
</dbReference>
<feature type="domain" description="Choloylglycine hydrolase/NAAA C-terminal" evidence="10">
    <location>
        <begin position="2"/>
        <end position="317"/>
    </location>
</feature>
<dbReference type="PANTHER" id="PTHR35527:SF2">
    <property type="entry name" value="HYDROLASE"/>
    <property type="match status" value="1"/>
</dbReference>
<name>A0A174C042_9CLOT</name>
<evidence type="ECO:0000256" key="1">
    <source>
        <dbReference type="ARBA" id="ARBA00004860"/>
    </source>
</evidence>
<evidence type="ECO:0000256" key="6">
    <source>
        <dbReference type="ARBA" id="ARBA00044804"/>
    </source>
</evidence>
<dbReference type="CDD" id="cd00542">
    <property type="entry name" value="Ntn_PVA"/>
    <property type="match status" value="1"/>
</dbReference>
<evidence type="ECO:0000259" key="10">
    <source>
        <dbReference type="Pfam" id="PF02275"/>
    </source>
</evidence>
<dbReference type="GO" id="GO:0006629">
    <property type="term" value="P:lipid metabolic process"/>
    <property type="evidence" value="ECO:0007669"/>
    <property type="project" value="UniProtKB-KW"/>
</dbReference>
<evidence type="ECO:0000256" key="9">
    <source>
        <dbReference type="ARBA" id="ARBA00048897"/>
    </source>
</evidence>
<dbReference type="Gene3D" id="3.60.60.10">
    <property type="entry name" value="Penicillin V Acylase, Chain A"/>
    <property type="match status" value="1"/>
</dbReference>
<dbReference type="AlphaFoldDB" id="A0A174C042"/>
<dbReference type="NCBIfam" id="NF038245">
    <property type="entry name" value="bile_salt_hydro"/>
    <property type="match status" value="1"/>
</dbReference>
<dbReference type="RefSeq" id="WP_042395251.1">
    <property type="nucleotide sequence ID" value="NZ_CYYT01000009.1"/>
</dbReference>
<dbReference type="EC" id="3.5.1.24" evidence="5"/>
<dbReference type="Proteomes" id="UP000095558">
    <property type="component" value="Unassembled WGS sequence"/>
</dbReference>
<evidence type="ECO:0000256" key="5">
    <source>
        <dbReference type="ARBA" id="ARBA00044769"/>
    </source>
</evidence>
<dbReference type="Pfam" id="PF02275">
    <property type="entry name" value="CBAH"/>
    <property type="match status" value="1"/>
</dbReference>
<comment type="catalytic activity">
    <reaction evidence="9">
        <text>taurodeoxycholate + H2O = deoxycholate + taurine</text>
        <dbReference type="Rhea" id="RHEA:47556"/>
        <dbReference type="ChEBI" id="CHEBI:15377"/>
        <dbReference type="ChEBI" id="CHEBI:23614"/>
        <dbReference type="ChEBI" id="CHEBI:36261"/>
        <dbReference type="ChEBI" id="CHEBI:507393"/>
    </reaction>
    <physiologicalReaction direction="left-to-right" evidence="9">
        <dbReference type="Rhea" id="RHEA:47557"/>
    </physiologicalReaction>
</comment>
<dbReference type="InterPro" id="IPR047711">
    <property type="entry name" value="CBAH"/>
</dbReference>
<gene>
    <name evidence="11" type="primary">cbh</name>
    <name evidence="11" type="ORF">ERS852470_01611</name>
</gene>
<evidence type="ECO:0000313" key="11">
    <source>
        <dbReference type="EMBL" id="CUO16579.1"/>
    </source>
</evidence>
<comment type="similarity">
    <text evidence="2">Belongs to the peptidase C59 family.</text>
</comment>
<sequence>MCTALSIKSDEGKYFFGRNMDLAYTFNQAVMIIPKSFQFKDKVTGNMITNNRAIIGMGTVIDNHPTIADGMNENGLACAGLNFAGYAYWEKEPVEGKTNIGPYDFIQWVLSNHDTIEEVKKDIENIELVDIPLNEKTPCPTLHWMISDKTGKSIVVEKTKNKFAFYDNTVGVMTNNPTFDWHLTNLNEYLYLTPNYPNDTKWSDQELTPLGIGAGSLGIPGDFAPASRFVRIAYIRAHMTSVKNDIQAVTQFFHMLDYVKMVKGGVITKDGLEDLTLYSSCMDQQEGIYYYKSYDNNRISAVDMKKEKLEGKELKIFPYPTTQDINYQN</sequence>
<dbReference type="GO" id="GO:0045302">
    <property type="term" value="F:choloylglycine hydrolase activity"/>
    <property type="evidence" value="ECO:0007669"/>
    <property type="project" value="UniProtKB-EC"/>
</dbReference>
<reference evidence="11 12" key="1">
    <citation type="submission" date="2015-09" db="EMBL/GenBank/DDBJ databases">
        <authorList>
            <consortium name="Pathogen Informatics"/>
        </authorList>
    </citation>
    <scope>NUCLEOTIDE SEQUENCE [LARGE SCALE GENOMIC DNA]</scope>
    <source>
        <strain evidence="11 12">2789STDY5834855</strain>
    </source>
</reference>
<dbReference type="InterPro" id="IPR029055">
    <property type="entry name" value="Ntn_hydrolases_N"/>
</dbReference>
<dbReference type="OrthoDB" id="9794717at2"/>
<dbReference type="EMBL" id="CYZV01000015">
    <property type="protein sequence ID" value="CUO16579.1"/>
    <property type="molecule type" value="Genomic_DNA"/>
</dbReference>
<dbReference type="InterPro" id="IPR052193">
    <property type="entry name" value="Peptidase_C59"/>
</dbReference>
<keyword evidence="3 11" id="KW-0378">Hydrolase</keyword>
<evidence type="ECO:0000256" key="8">
    <source>
        <dbReference type="ARBA" id="ARBA00047285"/>
    </source>
</evidence>
<proteinExistence type="inferred from homology"/>
<evidence type="ECO:0000256" key="2">
    <source>
        <dbReference type="ARBA" id="ARBA00006625"/>
    </source>
</evidence>